<dbReference type="OrthoDB" id="9802649at2"/>
<dbReference type="Gene3D" id="3.90.550.10">
    <property type="entry name" value="Spore Coat Polysaccharide Biosynthesis Protein SpsA, Chain A"/>
    <property type="match status" value="1"/>
</dbReference>
<dbReference type="SUPFAM" id="SSF53448">
    <property type="entry name" value="Nucleotide-diphospho-sugar transferases"/>
    <property type="match status" value="1"/>
</dbReference>
<evidence type="ECO:0000259" key="1">
    <source>
        <dbReference type="Pfam" id="PF00535"/>
    </source>
</evidence>
<organism evidence="2 3">
    <name type="scientific">Hydrogenophaga taeniospiralis CCUG 15921</name>
    <dbReference type="NCBI Taxonomy" id="1281780"/>
    <lineage>
        <taxon>Bacteria</taxon>
        <taxon>Pseudomonadati</taxon>
        <taxon>Pseudomonadota</taxon>
        <taxon>Betaproteobacteria</taxon>
        <taxon>Burkholderiales</taxon>
        <taxon>Comamonadaceae</taxon>
        <taxon>Hydrogenophaga</taxon>
    </lineage>
</organism>
<dbReference type="PANTHER" id="PTHR22916">
    <property type="entry name" value="GLYCOSYLTRANSFERASE"/>
    <property type="match status" value="1"/>
</dbReference>
<feature type="domain" description="Glycosyltransferase 2-like" evidence="1">
    <location>
        <begin position="16"/>
        <end position="147"/>
    </location>
</feature>
<dbReference type="PANTHER" id="PTHR22916:SF3">
    <property type="entry name" value="UDP-GLCNAC:BETAGAL BETA-1,3-N-ACETYLGLUCOSAMINYLTRANSFERASE-LIKE PROTEIN 1"/>
    <property type="match status" value="1"/>
</dbReference>
<dbReference type="EMBL" id="AOGK01000017">
    <property type="protein sequence ID" value="MDG5977198.1"/>
    <property type="molecule type" value="Genomic_DNA"/>
</dbReference>
<protein>
    <submittedName>
        <fullName evidence="2">Polysaccharide biosynthesis protein</fullName>
    </submittedName>
</protein>
<dbReference type="CDD" id="cd04196">
    <property type="entry name" value="GT_2_like_d"/>
    <property type="match status" value="1"/>
</dbReference>
<keyword evidence="3" id="KW-1185">Reference proteome</keyword>
<evidence type="ECO:0000313" key="3">
    <source>
        <dbReference type="Proteomes" id="UP001152876"/>
    </source>
</evidence>
<accession>A0A9X4NSR3</accession>
<dbReference type="InterPro" id="IPR001173">
    <property type="entry name" value="Glyco_trans_2-like"/>
</dbReference>
<dbReference type="GO" id="GO:0016758">
    <property type="term" value="F:hexosyltransferase activity"/>
    <property type="evidence" value="ECO:0007669"/>
    <property type="project" value="UniProtKB-ARBA"/>
</dbReference>
<sequence length="318" mass="35718">MTDASSPTLPPATVLVLLPVYNGARFLANQIDSILHQERVRVFLLCRDDASSDHSRDILHDYATRHPEQVRLLDDRHGNLGASANFSALMQAALAFEPPAALQGQPVYVALADQDDHWHGDKLATGVARIRELEAQHPGLPALVHSDLRVINEDGGEIAPSMARYQGLQVQRSGFAAQLLSNTLTGCTSLMNRALLQKSLPVPQQAIMHDWWLSLVASALGSRDYLDQALIDYRQHAHNAIGAKAQTEPVVFRSYFHRLFDDRHGEIFQLNARQARAFLERYRDELTVRQKFCLWLASGLSLRLPPLQRTIYRVLRLL</sequence>
<dbReference type="RefSeq" id="WP_068175299.1">
    <property type="nucleotide sequence ID" value="NZ_AOGK01000017.1"/>
</dbReference>
<reference evidence="2" key="1">
    <citation type="submission" date="2013-01" db="EMBL/GenBank/DDBJ databases">
        <title>Genome draft of Hydrogenophaga taeniospiralis 2K1.</title>
        <authorList>
            <person name="Gomila M."/>
            <person name="Lalucat J."/>
        </authorList>
    </citation>
    <scope>NUCLEOTIDE SEQUENCE</scope>
    <source>
        <strain evidence="2">CCUG 15921</strain>
    </source>
</reference>
<dbReference type="AlphaFoldDB" id="A0A9X4NSR3"/>
<comment type="caution">
    <text evidence="2">The sequence shown here is derived from an EMBL/GenBank/DDBJ whole genome shotgun (WGS) entry which is preliminary data.</text>
</comment>
<evidence type="ECO:0000313" key="2">
    <source>
        <dbReference type="EMBL" id="MDG5977198.1"/>
    </source>
</evidence>
<proteinExistence type="predicted"/>
<gene>
    <name evidence="2" type="ORF">H010_18193</name>
</gene>
<dbReference type="InterPro" id="IPR029044">
    <property type="entry name" value="Nucleotide-diphossugar_trans"/>
</dbReference>
<dbReference type="Pfam" id="PF00535">
    <property type="entry name" value="Glycos_transf_2"/>
    <property type="match status" value="1"/>
</dbReference>
<dbReference type="Proteomes" id="UP001152876">
    <property type="component" value="Unassembled WGS sequence"/>
</dbReference>
<name>A0A9X4NSR3_9BURK</name>